<dbReference type="EMBL" id="JAWDIO010000002">
    <property type="protein sequence ID" value="MDU0355971.1"/>
    <property type="molecule type" value="Genomic_DNA"/>
</dbReference>
<evidence type="ECO:0000256" key="4">
    <source>
        <dbReference type="ARBA" id="ARBA00022475"/>
    </source>
</evidence>
<evidence type="ECO:0000256" key="5">
    <source>
        <dbReference type="ARBA" id="ARBA00022573"/>
    </source>
</evidence>
<evidence type="ECO:0000313" key="11">
    <source>
        <dbReference type="Proteomes" id="UP001247805"/>
    </source>
</evidence>
<comment type="pathway">
    <text evidence="2">Cofactor biosynthesis; adenosylcobalamin biosynthesis.</text>
</comment>
<evidence type="ECO:0000256" key="2">
    <source>
        <dbReference type="ARBA" id="ARBA00004953"/>
    </source>
</evidence>
<evidence type="ECO:0000256" key="6">
    <source>
        <dbReference type="ARBA" id="ARBA00022692"/>
    </source>
</evidence>
<dbReference type="Pfam" id="PF03186">
    <property type="entry name" value="CobD_Cbib"/>
    <property type="match status" value="1"/>
</dbReference>
<evidence type="ECO:0000256" key="9">
    <source>
        <dbReference type="SAM" id="Phobius"/>
    </source>
</evidence>
<comment type="similarity">
    <text evidence="3">Belongs to the CobD/CbiB family.</text>
</comment>
<keyword evidence="7 9" id="KW-1133">Transmembrane helix</keyword>
<evidence type="ECO:0000256" key="1">
    <source>
        <dbReference type="ARBA" id="ARBA00004651"/>
    </source>
</evidence>
<feature type="transmembrane region" description="Helical" evidence="9">
    <location>
        <begin position="78"/>
        <end position="95"/>
    </location>
</feature>
<protein>
    <submittedName>
        <fullName evidence="10">Cobalamin biosynthesis protein</fullName>
    </submittedName>
</protein>
<dbReference type="InterPro" id="IPR004485">
    <property type="entry name" value="Cobalamin_biosynth_CobD/CbiB"/>
</dbReference>
<evidence type="ECO:0000256" key="3">
    <source>
        <dbReference type="ARBA" id="ARBA00006263"/>
    </source>
</evidence>
<keyword evidence="5" id="KW-0169">Cobalamin biosynthesis</keyword>
<dbReference type="Proteomes" id="UP001247805">
    <property type="component" value="Unassembled WGS sequence"/>
</dbReference>
<keyword evidence="4" id="KW-1003">Cell membrane</keyword>
<evidence type="ECO:0000256" key="8">
    <source>
        <dbReference type="ARBA" id="ARBA00023136"/>
    </source>
</evidence>
<reference evidence="10 11" key="1">
    <citation type="submission" date="2023-10" db="EMBL/GenBank/DDBJ databases">
        <title>Glaciecola aquimarina strain GGW-M5 nov., isolated from a coastal seawater.</title>
        <authorList>
            <person name="Bayburt H."/>
            <person name="Kim J.M."/>
            <person name="Choi B.J."/>
            <person name="Jeon C.O."/>
        </authorList>
    </citation>
    <scope>NUCLEOTIDE SEQUENCE [LARGE SCALE GENOMIC DNA]</scope>
    <source>
        <strain evidence="10 11">KCTC 32108</strain>
    </source>
</reference>
<organism evidence="10 11">
    <name type="scientific">Paraglaciecola aquimarina</name>
    <dbReference type="NCBI Taxonomy" id="1235557"/>
    <lineage>
        <taxon>Bacteria</taxon>
        <taxon>Pseudomonadati</taxon>
        <taxon>Pseudomonadota</taxon>
        <taxon>Gammaproteobacteria</taxon>
        <taxon>Alteromonadales</taxon>
        <taxon>Alteromonadaceae</taxon>
        <taxon>Paraglaciecola</taxon>
    </lineage>
</organism>
<gene>
    <name evidence="10" type="ORF">RS130_20610</name>
</gene>
<accession>A0ABU3T131</accession>
<dbReference type="RefSeq" id="WP_316027483.1">
    <property type="nucleotide sequence ID" value="NZ_JAWDIO010000002.1"/>
</dbReference>
<comment type="caution">
    <text evidence="10">The sequence shown here is derived from an EMBL/GenBank/DDBJ whole genome shotgun (WGS) entry which is preliminary data.</text>
</comment>
<keyword evidence="11" id="KW-1185">Reference proteome</keyword>
<sequence length="97" mass="10527">MFRGDFFSACYLAWQQSSQYKSKNGGMCMSAGAQTLGIRLGGTSYYHGQRTTSVILGKGVQVTAKDIPNSIKLVKRSAYTFVAIILLIGVITQIAEL</sequence>
<dbReference type="PANTHER" id="PTHR34308:SF1">
    <property type="entry name" value="COBALAMIN BIOSYNTHESIS PROTEIN CBIB"/>
    <property type="match status" value="1"/>
</dbReference>
<evidence type="ECO:0000256" key="7">
    <source>
        <dbReference type="ARBA" id="ARBA00022989"/>
    </source>
</evidence>
<keyword evidence="6 9" id="KW-0812">Transmembrane</keyword>
<keyword evidence="8 9" id="KW-0472">Membrane</keyword>
<comment type="subcellular location">
    <subcellularLocation>
        <location evidence="1">Cell membrane</location>
        <topology evidence="1">Multi-pass membrane protein</topology>
    </subcellularLocation>
</comment>
<dbReference type="PANTHER" id="PTHR34308">
    <property type="entry name" value="COBALAMIN BIOSYNTHESIS PROTEIN CBIB"/>
    <property type="match status" value="1"/>
</dbReference>
<proteinExistence type="inferred from homology"/>
<name>A0ABU3T131_9ALTE</name>
<evidence type="ECO:0000313" key="10">
    <source>
        <dbReference type="EMBL" id="MDU0355971.1"/>
    </source>
</evidence>